<proteinExistence type="predicted"/>
<evidence type="ECO:0000256" key="7">
    <source>
        <dbReference type="ARBA" id="ARBA00023239"/>
    </source>
</evidence>
<evidence type="ECO:0000313" key="11">
    <source>
        <dbReference type="Proteomes" id="UP000032515"/>
    </source>
</evidence>
<dbReference type="AlphaFoldDB" id="A0A0D7EDX4"/>
<dbReference type="OrthoDB" id="9793120at2"/>
<accession>A0A0D7EDX4</accession>
<evidence type="ECO:0000256" key="1">
    <source>
        <dbReference type="ARBA" id="ARBA00001928"/>
    </source>
</evidence>
<gene>
    <name evidence="10" type="ORF">OO17_22390</name>
</gene>
<protein>
    <submittedName>
        <fullName evidence="10">S-adenosylmethionine decarboxylase</fullName>
    </submittedName>
</protein>
<dbReference type="Gene3D" id="3.60.90.10">
    <property type="entry name" value="S-adenosylmethionine decarboxylase"/>
    <property type="match status" value="1"/>
</dbReference>
<keyword evidence="3" id="KW-0068">Autocatalytic cleavage</keyword>
<keyword evidence="9" id="KW-0670">Pyruvate</keyword>
<evidence type="ECO:0000256" key="3">
    <source>
        <dbReference type="ARBA" id="ARBA00022813"/>
    </source>
</evidence>
<dbReference type="Proteomes" id="UP000032515">
    <property type="component" value="Unassembled WGS sequence"/>
</dbReference>
<dbReference type="Pfam" id="PF02675">
    <property type="entry name" value="AdoMet_dc"/>
    <property type="match status" value="1"/>
</dbReference>
<dbReference type="PANTHER" id="PTHR33866">
    <property type="entry name" value="S-ADENOSYLMETHIONINE DECARBOXYLASE PROENZYME"/>
    <property type="match status" value="1"/>
</dbReference>
<keyword evidence="7" id="KW-0456">Lyase</keyword>
<dbReference type="PATRIC" id="fig|1076.23.peg.5338"/>
<evidence type="ECO:0000256" key="8">
    <source>
        <dbReference type="ARBA" id="ARBA00023270"/>
    </source>
</evidence>
<evidence type="ECO:0000256" key="4">
    <source>
        <dbReference type="ARBA" id="ARBA00023066"/>
    </source>
</evidence>
<dbReference type="PANTHER" id="PTHR33866:SF2">
    <property type="entry name" value="S-ADENOSYLMETHIONINE DECARBOXYLASE PROENZYME"/>
    <property type="match status" value="1"/>
</dbReference>
<dbReference type="EMBL" id="JXXE01000489">
    <property type="protein sequence ID" value="KIZ38831.1"/>
    <property type="molecule type" value="Genomic_DNA"/>
</dbReference>
<dbReference type="SUPFAM" id="SSF56276">
    <property type="entry name" value="S-adenosylmethionine decarboxylase"/>
    <property type="match status" value="1"/>
</dbReference>
<evidence type="ECO:0000256" key="6">
    <source>
        <dbReference type="ARBA" id="ARBA00023145"/>
    </source>
</evidence>
<keyword evidence="5" id="KW-0620">Polyamine biosynthesis</keyword>
<dbReference type="GO" id="GO:0004014">
    <property type="term" value="F:adenosylmethionine decarboxylase activity"/>
    <property type="evidence" value="ECO:0007669"/>
    <property type="project" value="InterPro"/>
</dbReference>
<comment type="cofactor">
    <cofactor evidence="1">
        <name>pyruvate</name>
        <dbReference type="ChEBI" id="CHEBI:15361"/>
    </cofactor>
</comment>
<keyword evidence="8" id="KW-0704">Schiff base</keyword>
<reference evidence="10 11" key="1">
    <citation type="submission" date="2014-11" db="EMBL/GenBank/DDBJ databases">
        <title>Genomics and ecophysiology of heterotrophic nitrogen fixing bacteria isolated from estuarine surface water.</title>
        <authorList>
            <person name="Bentzon-Tilia M."/>
            <person name="Severin I."/>
            <person name="Hansen L.H."/>
            <person name="Riemann L."/>
        </authorList>
    </citation>
    <scope>NUCLEOTIDE SEQUENCE [LARGE SCALE GENOMIC DNA]</scope>
    <source>
        <strain evidence="10 11">BAL398</strain>
    </source>
</reference>
<dbReference type="GO" id="GO:0005829">
    <property type="term" value="C:cytosol"/>
    <property type="evidence" value="ECO:0007669"/>
    <property type="project" value="TreeGrafter"/>
</dbReference>
<evidence type="ECO:0000256" key="9">
    <source>
        <dbReference type="ARBA" id="ARBA00023317"/>
    </source>
</evidence>
<comment type="caution">
    <text evidence="10">The sequence shown here is derived from an EMBL/GenBank/DDBJ whole genome shotgun (WGS) entry which is preliminary data.</text>
</comment>
<evidence type="ECO:0000256" key="5">
    <source>
        <dbReference type="ARBA" id="ARBA00023115"/>
    </source>
</evidence>
<keyword evidence="2" id="KW-0210">Decarboxylase</keyword>
<name>A0A0D7EDX4_RHOPL</name>
<organism evidence="10 11">
    <name type="scientific">Rhodopseudomonas palustris</name>
    <dbReference type="NCBI Taxonomy" id="1076"/>
    <lineage>
        <taxon>Bacteria</taxon>
        <taxon>Pseudomonadati</taxon>
        <taxon>Pseudomonadota</taxon>
        <taxon>Alphaproteobacteria</taxon>
        <taxon>Hyphomicrobiales</taxon>
        <taxon>Nitrobacteraceae</taxon>
        <taxon>Rhodopseudomonas</taxon>
    </lineage>
</organism>
<evidence type="ECO:0000256" key="2">
    <source>
        <dbReference type="ARBA" id="ARBA00022793"/>
    </source>
</evidence>
<keyword evidence="6" id="KW-0865">Zymogen</keyword>
<dbReference type="InterPro" id="IPR016067">
    <property type="entry name" value="S-AdoMet_deCO2ase_core"/>
</dbReference>
<sequence>MLMTHALAEMYDCLPVIEDEAALVAAARAAVQSVGATIIGEYEVRYVPHGLTVALFLAESHIVLTTWPEHKLLLLDVLLCNPQMDFHRVVAEVKQRVCPDGAIAVHEVGRKIAAQL</sequence>
<keyword evidence="4" id="KW-0745">Spermidine biosynthesis</keyword>
<dbReference type="InterPro" id="IPR003826">
    <property type="entry name" value="AdoMetDC_fam_prok"/>
</dbReference>
<dbReference type="GO" id="GO:0008295">
    <property type="term" value="P:spermidine biosynthetic process"/>
    <property type="evidence" value="ECO:0007669"/>
    <property type="project" value="UniProtKB-KW"/>
</dbReference>
<evidence type="ECO:0000313" key="10">
    <source>
        <dbReference type="EMBL" id="KIZ38831.1"/>
    </source>
</evidence>